<dbReference type="InterPro" id="IPR000719">
    <property type="entry name" value="Prot_kinase_dom"/>
</dbReference>
<organism evidence="2 3">
    <name type="scientific">Trichophyton tonsurans (strain CBS 112818)</name>
    <name type="common">Scalp ringworm fungus</name>
    <dbReference type="NCBI Taxonomy" id="647933"/>
    <lineage>
        <taxon>Eukaryota</taxon>
        <taxon>Fungi</taxon>
        <taxon>Dikarya</taxon>
        <taxon>Ascomycota</taxon>
        <taxon>Pezizomycotina</taxon>
        <taxon>Eurotiomycetes</taxon>
        <taxon>Eurotiomycetidae</taxon>
        <taxon>Onygenales</taxon>
        <taxon>Arthrodermataceae</taxon>
        <taxon>Trichophyton</taxon>
    </lineage>
</organism>
<keyword evidence="2" id="KW-0418">Kinase</keyword>
<reference evidence="3" key="1">
    <citation type="journal article" date="2012" name="MBio">
        <title>Comparative genome analysis of Trichophyton rubrum and related dermatophytes reveals candidate genes involved in infection.</title>
        <authorList>
            <person name="Martinez D.A."/>
            <person name="Oliver B.G."/>
            <person name="Graeser Y."/>
            <person name="Goldberg J.M."/>
            <person name="Li W."/>
            <person name="Martinez-Rossi N.M."/>
            <person name="Monod M."/>
            <person name="Shelest E."/>
            <person name="Barton R.C."/>
            <person name="Birch E."/>
            <person name="Brakhage A.A."/>
            <person name="Chen Z."/>
            <person name="Gurr S.J."/>
            <person name="Heiman D."/>
            <person name="Heitman J."/>
            <person name="Kosti I."/>
            <person name="Rossi A."/>
            <person name="Saif S."/>
            <person name="Samalova M."/>
            <person name="Saunders C.W."/>
            <person name="Shea T."/>
            <person name="Summerbell R.C."/>
            <person name="Xu J."/>
            <person name="Young S."/>
            <person name="Zeng Q."/>
            <person name="Birren B.W."/>
            <person name="Cuomo C.A."/>
            <person name="White T.C."/>
        </authorList>
    </citation>
    <scope>NUCLEOTIDE SEQUENCE [LARGE SCALE GENOMIC DNA]</scope>
    <source>
        <strain evidence="3">CBS 112818</strain>
    </source>
</reference>
<dbReference type="HOGENOM" id="CLU_000288_31_1_1"/>
<evidence type="ECO:0000259" key="1">
    <source>
        <dbReference type="PROSITE" id="PS50011"/>
    </source>
</evidence>
<keyword evidence="2" id="KW-0808">Transferase</keyword>
<evidence type="ECO:0000313" key="2">
    <source>
        <dbReference type="EMBL" id="EGD95945.1"/>
    </source>
</evidence>
<keyword evidence="3" id="KW-1185">Reference proteome</keyword>
<dbReference type="SMART" id="SM00220">
    <property type="entry name" value="S_TKc"/>
    <property type="match status" value="1"/>
</dbReference>
<feature type="domain" description="Protein kinase" evidence="1">
    <location>
        <begin position="9"/>
        <end position="312"/>
    </location>
</feature>
<dbReference type="EMBL" id="GG698491">
    <property type="protein sequence ID" value="EGD95945.1"/>
    <property type="molecule type" value="Genomic_DNA"/>
</dbReference>
<dbReference type="GO" id="GO:0005524">
    <property type="term" value="F:ATP binding"/>
    <property type="evidence" value="ECO:0007669"/>
    <property type="project" value="InterPro"/>
</dbReference>
<dbReference type="InterPro" id="IPR011009">
    <property type="entry name" value="Kinase-like_dom_sf"/>
</dbReference>
<protein>
    <submittedName>
        <fullName evidence="2">TKL protein kinase</fullName>
    </submittedName>
</protein>
<dbReference type="Proteomes" id="UP000009172">
    <property type="component" value="Unassembled WGS sequence"/>
</dbReference>
<gene>
    <name evidence="2" type="ORF">TESG_03406</name>
</gene>
<dbReference type="SUPFAM" id="SSF56112">
    <property type="entry name" value="Protein kinase-like (PK-like)"/>
    <property type="match status" value="1"/>
</dbReference>
<name>F2RX50_TRIT1</name>
<dbReference type="PROSITE" id="PS50011">
    <property type="entry name" value="PROTEIN_KINASE_DOM"/>
    <property type="match status" value="1"/>
</dbReference>
<proteinExistence type="predicted"/>
<sequence length="348" mass="39554">MAFRSFDTLDKHGCIGVGGYAYIYLVSPTIVVKTVRPDRDHEEEKLSTSAATGARISWNASLRFPTISSSHSAQTRHSSTASMSARSEKITISLADLSVLRIMRTPHLLPGGYNSSLTSALEYVEKMGFCHNDLNTSNCLLDQGLNLKLSDFRRATTIGHLLEHSRAPWAMQRATGPLQGTYGLCSARTEQFAVGSLLYYMVYGHKPYEDVNLDWPGLETRFEQMKFPELNRHEVFDGLILGCWYNVYPTMALVAYDFKRKTKDFASTMEYETIDRLKETKTCEALVRKGILGPELALSYQPLWQKYLHALKSSTFVWHYLVGLPRRIWFWAWFLNLGFGCRKGFGQP</sequence>
<evidence type="ECO:0000313" key="3">
    <source>
        <dbReference type="Proteomes" id="UP000009172"/>
    </source>
</evidence>
<dbReference type="Pfam" id="PF00069">
    <property type="entry name" value="Pkinase"/>
    <property type="match status" value="1"/>
</dbReference>
<dbReference type="Gene3D" id="1.10.510.10">
    <property type="entry name" value="Transferase(Phosphotransferase) domain 1"/>
    <property type="match status" value="1"/>
</dbReference>
<dbReference type="AlphaFoldDB" id="F2RX50"/>
<dbReference type="GO" id="GO:0004672">
    <property type="term" value="F:protein kinase activity"/>
    <property type="evidence" value="ECO:0007669"/>
    <property type="project" value="InterPro"/>
</dbReference>
<accession>F2RX50</accession>